<sequence length="39" mass="4063">MRLPLGGDKRWPGMAIPGTVAAPRIFAVPSTSVGVRDGQ</sequence>
<dbReference type="EMBL" id="CP000480">
    <property type="protein sequence ID" value="ABK74625.1"/>
    <property type="molecule type" value="Genomic_DNA"/>
</dbReference>
<gene>
    <name evidence="1" type="ordered locus">MSMEG_2801</name>
</gene>
<reference evidence="1 2" key="1">
    <citation type="submission" date="2006-10" db="EMBL/GenBank/DDBJ databases">
        <authorList>
            <person name="Fleischmann R.D."/>
            <person name="Dodson R.J."/>
            <person name="Haft D.H."/>
            <person name="Merkel J.S."/>
            <person name="Nelson W.C."/>
            <person name="Fraser C.M."/>
        </authorList>
    </citation>
    <scope>NUCLEOTIDE SEQUENCE [LARGE SCALE GENOMIC DNA]</scope>
    <source>
        <strain evidence="2">ATCC 700084 / mc(2)155</strain>
    </source>
</reference>
<evidence type="ECO:0000313" key="1">
    <source>
        <dbReference type="EMBL" id="ABK74625.1"/>
    </source>
</evidence>
<organism evidence="1 2">
    <name type="scientific">Mycolicibacterium smegmatis (strain ATCC 700084 / mc(2)155)</name>
    <name type="common">Mycobacterium smegmatis</name>
    <dbReference type="NCBI Taxonomy" id="246196"/>
    <lineage>
        <taxon>Bacteria</taxon>
        <taxon>Bacillati</taxon>
        <taxon>Actinomycetota</taxon>
        <taxon>Actinomycetes</taxon>
        <taxon>Mycobacteriales</taxon>
        <taxon>Mycobacteriaceae</taxon>
        <taxon>Mycolicibacterium</taxon>
    </lineage>
</organism>
<evidence type="ECO:0000313" key="2">
    <source>
        <dbReference type="Proteomes" id="UP000000757"/>
    </source>
</evidence>
<protein>
    <submittedName>
        <fullName evidence="1">Uncharacterized protein</fullName>
    </submittedName>
</protein>
<keyword evidence="2" id="KW-1185">Reference proteome</keyword>
<name>A0QW44_MYCS2</name>
<dbReference type="Proteomes" id="UP000000757">
    <property type="component" value="Chromosome"/>
</dbReference>
<accession>A0QW44</accession>
<dbReference type="KEGG" id="msm:MSMEG_2801"/>
<proteinExistence type="predicted"/>
<dbReference type="OrthoDB" id="9865454at2"/>
<dbReference type="AlphaFoldDB" id="A0QW44"/>